<feature type="transmembrane region" description="Helical" evidence="6">
    <location>
        <begin position="131"/>
        <end position="151"/>
    </location>
</feature>
<dbReference type="InterPro" id="IPR020846">
    <property type="entry name" value="MFS_dom"/>
</dbReference>
<dbReference type="SUPFAM" id="SSF103473">
    <property type="entry name" value="MFS general substrate transporter"/>
    <property type="match status" value="1"/>
</dbReference>
<dbReference type="Proteomes" id="UP001501371">
    <property type="component" value="Unassembled WGS sequence"/>
</dbReference>
<sequence length="433" mass="44833">MHRAWWVALAATLVIVAAGSFSTLSGALVDPLHGAFGWSRSTIGVAVSLNMVLYGLTAPFAAALMDRFGTRRTVMGALACLAAGGLLTTVMTAPWQFVLSWGLLVGLGSGALATTFAAVVAQRWFVRRRGLVTGVLTAAGVFGQFAFLPVLSWVVERHGWRPALMAVALAALILLPPVRLLMADRPADAGTRPYGAGSRPYGAEEGDGEDAARPAPARGAARRTVRVLLNAARTSGFWLLAGVFAVCGASTNGVMWSSFTPAAHDHGMPATAASSVLALIGVCNVAGTVGSGWLTDRFDPRRLLAGYFVLRGVSLVVLPFLMSATVRAPLVLFAVFFGLLDVATVPPVIALCREFHGDDSAIVFGWVSAAHQVGAGLMAGAGGVVRDSFGSYDPVWAGSGALCAAAALLALVVRRPGRTPSCPQGRRAVGAGR</sequence>
<feature type="transmembrane region" description="Helical" evidence="6">
    <location>
        <begin position="304"/>
        <end position="324"/>
    </location>
</feature>
<feature type="transmembrane region" description="Helical" evidence="6">
    <location>
        <begin position="395"/>
        <end position="413"/>
    </location>
</feature>
<comment type="subcellular location">
    <subcellularLocation>
        <location evidence="1">Cell membrane</location>
        <topology evidence="1">Multi-pass membrane protein</topology>
    </subcellularLocation>
</comment>
<feature type="transmembrane region" description="Helical" evidence="6">
    <location>
        <begin position="330"/>
        <end position="351"/>
    </location>
</feature>
<dbReference type="Pfam" id="PF07690">
    <property type="entry name" value="MFS_1"/>
    <property type="match status" value="1"/>
</dbReference>
<feature type="domain" description="Major facilitator superfamily (MFS) profile" evidence="7">
    <location>
        <begin position="7"/>
        <end position="418"/>
    </location>
</feature>
<keyword evidence="9" id="KW-1185">Reference proteome</keyword>
<evidence type="ECO:0000259" key="7">
    <source>
        <dbReference type="PROSITE" id="PS50850"/>
    </source>
</evidence>
<dbReference type="InterPro" id="IPR050327">
    <property type="entry name" value="Proton-linked_MCT"/>
</dbReference>
<evidence type="ECO:0000256" key="3">
    <source>
        <dbReference type="ARBA" id="ARBA00022989"/>
    </source>
</evidence>
<evidence type="ECO:0000256" key="4">
    <source>
        <dbReference type="ARBA" id="ARBA00023136"/>
    </source>
</evidence>
<evidence type="ECO:0000256" key="2">
    <source>
        <dbReference type="ARBA" id="ARBA00022692"/>
    </source>
</evidence>
<evidence type="ECO:0000313" key="8">
    <source>
        <dbReference type="EMBL" id="GAA1168801.1"/>
    </source>
</evidence>
<dbReference type="RefSeq" id="WP_344275190.1">
    <property type="nucleotide sequence ID" value="NZ_BAAAKV010000021.1"/>
</dbReference>
<keyword evidence="2 6" id="KW-0812">Transmembrane</keyword>
<evidence type="ECO:0000256" key="6">
    <source>
        <dbReference type="SAM" id="Phobius"/>
    </source>
</evidence>
<protein>
    <submittedName>
        <fullName evidence="8">MFS transporter</fullName>
    </submittedName>
</protein>
<proteinExistence type="predicted"/>
<feature type="transmembrane region" description="Helical" evidence="6">
    <location>
        <begin position="74"/>
        <end position="93"/>
    </location>
</feature>
<dbReference type="EMBL" id="BAAAKV010000021">
    <property type="protein sequence ID" value="GAA1168801.1"/>
    <property type="molecule type" value="Genomic_DNA"/>
</dbReference>
<dbReference type="Gene3D" id="1.20.1250.20">
    <property type="entry name" value="MFS general substrate transporter like domains"/>
    <property type="match status" value="2"/>
</dbReference>
<reference evidence="8 9" key="1">
    <citation type="journal article" date="2019" name="Int. J. Syst. Evol. Microbiol.">
        <title>The Global Catalogue of Microorganisms (GCM) 10K type strain sequencing project: providing services to taxonomists for standard genome sequencing and annotation.</title>
        <authorList>
            <consortium name="The Broad Institute Genomics Platform"/>
            <consortium name="The Broad Institute Genome Sequencing Center for Infectious Disease"/>
            <person name="Wu L."/>
            <person name="Ma J."/>
        </authorList>
    </citation>
    <scope>NUCLEOTIDE SEQUENCE [LARGE SCALE GENOMIC DNA]</scope>
    <source>
        <strain evidence="8 9">JCM 12696</strain>
    </source>
</reference>
<evidence type="ECO:0000313" key="9">
    <source>
        <dbReference type="Proteomes" id="UP001501371"/>
    </source>
</evidence>
<name>A0ABN1UWY0_9ACTN</name>
<feature type="transmembrane region" description="Helical" evidence="6">
    <location>
        <begin position="236"/>
        <end position="256"/>
    </location>
</feature>
<dbReference type="InterPro" id="IPR036259">
    <property type="entry name" value="MFS_trans_sf"/>
</dbReference>
<dbReference type="PROSITE" id="PS50850">
    <property type="entry name" value="MFS"/>
    <property type="match status" value="1"/>
</dbReference>
<feature type="transmembrane region" description="Helical" evidence="6">
    <location>
        <begin position="43"/>
        <end position="62"/>
    </location>
</feature>
<feature type="transmembrane region" description="Helical" evidence="6">
    <location>
        <begin position="276"/>
        <end position="295"/>
    </location>
</feature>
<dbReference type="CDD" id="cd17355">
    <property type="entry name" value="MFS_YcxA_like"/>
    <property type="match status" value="1"/>
</dbReference>
<dbReference type="InterPro" id="IPR011701">
    <property type="entry name" value="MFS"/>
</dbReference>
<dbReference type="PANTHER" id="PTHR11360">
    <property type="entry name" value="MONOCARBOXYLATE TRANSPORTER"/>
    <property type="match status" value="1"/>
</dbReference>
<accession>A0ABN1UWY0</accession>
<keyword evidence="3 6" id="KW-1133">Transmembrane helix</keyword>
<comment type="caution">
    <text evidence="8">The sequence shown here is derived from an EMBL/GenBank/DDBJ whole genome shotgun (WGS) entry which is preliminary data.</text>
</comment>
<keyword evidence="4 6" id="KW-0472">Membrane</keyword>
<feature type="transmembrane region" description="Helical" evidence="6">
    <location>
        <begin position="99"/>
        <end position="119"/>
    </location>
</feature>
<dbReference type="PANTHER" id="PTHR11360:SF284">
    <property type="entry name" value="EG:103B4.3 PROTEIN-RELATED"/>
    <property type="match status" value="1"/>
</dbReference>
<gene>
    <name evidence="8" type="ORF">GCM10009654_27540</name>
</gene>
<evidence type="ECO:0000256" key="1">
    <source>
        <dbReference type="ARBA" id="ARBA00004651"/>
    </source>
</evidence>
<feature type="region of interest" description="Disordered" evidence="5">
    <location>
        <begin position="191"/>
        <end position="216"/>
    </location>
</feature>
<feature type="transmembrane region" description="Helical" evidence="6">
    <location>
        <begin position="163"/>
        <end position="182"/>
    </location>
</feature>
<feature type="transmembrane region" description="Helical" evidence="6">
    <location>
        <begin position="363"/>
        <end position="383"/>
    </location>
</feature>
<organism evidence="8 9">
    <name type="scientific">Streptomyces hebeiensis</name>
    <dbReference type="NCBI Taxonomy" id="229486"/>
    <lineage>
        <taxon>Bacteria</taxon>
        <taxon>Bacillati</taxon>
        <taxon>Actinomycetota</taxon>
        <taxon>Actinomycetes</taxon>
        <taxon>Kitasatosporales</taxon>
        <taxon>Streptomycetaceae</taxon>
        <taxon>Streptomyces</taxon>
    </lineage>
</organism>
<evidence type="ECO:0000256" key="5">
    <source>
        <dbReference type="SAM" id="MobiDB-lite"/>
    </source>
</evidence>